<proteinExistence type="predicted"/>
<organism evidence="1">
    <name type="scientific">Anguilla anguilla</name>
    <name type="common">European freshwater eel</name>
    <name type="synonym">Muraena anguilla</name>
    <dbReference type="NCBI Taxonomy" id="7936"/>
    <lineage>
        <taxon>Eukaryota</taxon>
        <taxon>Metazoa</taxon>
        <taxon>Chordata</taxon>
        <taxon>Craniata</taxon>
        <taxon>Vertebrata</taxon>
        <taxon>Euteleostomi</taxon>
        <taxon>Actinopterygii</taxon>
        <taxon>Neopterygii</taxon>
        <taxon>Teleostei</taxon>
        <taxon>Anguilliformes</taxon>
        <taxon>Anguillidae</taxon>
        <taxon>Anguilla</taxon>
    </lineage>
</organism>
<reference evidence="1" key="1">
    <citation type="submission" date="2014-11" db="EMBL/GenBank/DDBJ databases">
        <authorList>
            <person name="Amaro Gonzalez C."/>
        </authorList>
    </citation>
    <scope>NUCLEOTIDE SEQUENCE</scope>
</reference>
<name>A0A0E9V1Q6_ANGAN</name>
<sequence length="62" mass="7135">MIPLSFYSQNLGLNIEEICYLTVGFTCRDVTFETAWSYIVFDNPFGKYTHICDAWVKKNGCA</sequence>
<protein>
    <submittedName>
        <fullName evidence="1">Uncharacterized protein</fullName>
    </submittedName>
</protein>
<dbReference type="EMBL" id="GBXM01036600">
    <property type="protein sequence ID" value="JAH71977.1"/>
    <property type="molecule type" value="Transcribed_RNA"/>
</dbReference>
<reference evidence="1" key="2">
    <citation type="journal article" date="2015" name="Fish Shellfish Immunol.">
        <title>Early steps in the European eel (Anguilla anguilla)-Vibrio vulnificus interaction in the gills: Role of the RtxA13 toxin.</title>
        <authorList>
            <person name="Callol A."/>
            <person name="Pajuelo D."/>
            <person name="Ebbesson L."/>
            <person name="Teles M."/>
            <person name="MacKenzie S."/>
            <person name="Amaro C."/>
        </authorList>
    </citation>
    <scope>NUCLEOTIDE SEQUENCE</scope>
</reference>
<evidence type="ECO:0000313" key="1">
    <source>
        <dbReference type="EMBL" id="JAH71977.1"/>
    </source>
</evidence>
<accession>A0A0E9V1Q6</accession>
<dbReference type="AlphaFoldDB" id="A0A0E9V1Q6"/>